<dbReference type="Gene3D" id="1.20.120.450">
    <property type="entry name" value="dinb family like domain"/>
    <property type="match status" value="1"/>
</dbReference>
<organism evidence="1 2">
    <name type="scientific">Chryseobacterium cucumeris</name>
    <dbReference type="NCBI Taxonomy" id="1813611"/>
    <lineage>
        <taxon>Bacteria</taxon>
        <taxon>Pseudomonadati</taxon>
        <taxon>Bacteroidota</taxon>
        <taxon>Flavobacteriia</taxon>
        <taxon>Flavobacteriales</taxon>
        <taxon>Weeksellaceae</taxon>
        <taxon>Chryseobacterium group</taxon>
        <taxon>Chryseobacterium</taxon>
    </lineage>
</organism>
<proteinExistence type="predicted"/>
<evidence type="ECO:0000313" key="2">
    <source>
        <dbReference type="Proteomes" id="UP000281899"/>
    </source>
</evidence>
<dbReference type="InterPro" id="IPR034660">
    <property type="entry name" value="DinB/YfiT-like"/>
</dbReference>
<dbReference type="SUPFAM" id="SSF109854">
    <property type="entry name" value="DinB/YfiT-like putative metalloenzymes"/>
    <property type="match status" value="1"/>
</dbReference>
<dbReference type="Proteomes" id="UP000281899">
    <property type="component" value="Unassembled WGS sequence"/>
</dbReference>
<protein>
    <submittedName>
        <fullName evidence="1">DinB family protein</fullName>
    </submittedName>
</protein>
<evidence type="ECO:0000313" key="1">
    <source>
        <dbReference type="EMBL" id="ROH96481.1"/>
    </source>
</evidence>
<dbReference type="RefSeq" id="WP_123277725.1">
    <property type="nucleotide sequence ID" value="NZ_JALRGU010000126.1"/>
</dbReference>
<comment type="caution">
    <text evidence="1">The sequence shown here is derived from an EMBL/GenBank/DDBJ whole genome shotgun (WGS) entry which is preliminary data.</text>
</comment>
<reference evidence="1 2" key="1">
    <citation type="submission" date="2018-11" db="EMBL/GenBank/DDBJ databases">
        <title>Proposal to divide the Flavobacteriaceae and reorganize its genera based on Amino Acid Identity values calculated from whole genome sequences.</title>
        <authorList>
            <person name="Nicholson A.C."/>
            <person name="Gulvik C.A."/>
            <person name="Whitney A.M."/>
            <person name="Humrighouse B.W."/>
            <person name="Bell M."/>
            <person name="Holmes B."/>
            <person name="Steigerwalt A."/>
            <person name="Villarma A."/>
            <person name="Sheth M."/>
            <person name="Batra D."/>
            <person name="Pryor J."/>
            <person name="Bernardet J.-F."/>
            <person name="Hugo C."/>
            <person name="Kampfer P."/>
            <person name="Newman J."/>
            <person name="Mcquiston J.R."/>
        </authorList>
    </citation>
    <scope>NUCLEOTIDE SEQUENCE [LARGE SCALE GENOMIC DNA]</scope>
    <source>
        <strain evidence="1 2">G0235</strain>
    </source>
</reference>
<keyword evidence="2" id="KW-1185">Reference proteome</keyword>
<gene>
    <name evidence="1" type="ORF">EGI15_01425</name>
</gene>
<accession>A0ABX9XFE3</accession>
<name>A0ABX9XFE3_9FLAO</name>
<dbReference type="EMBL" id="RJTW01000002">
    <property type="protein sequence ID" value="ROH96481.1"/>
    <property type="molecule type" value="Genomic_DNA"/>
</dbReference>
<sequence>MNTPKSKKMELVIPAYRMHSQSFMNVLDGISEEDALKRIENKTNHIVWMAGNFVKMRYVLGSVLGLQGEDPYNDLFFQGKALDENFKYPTLAELKENFHTISAKVFQKLQEVTDEELDEIFEIGMNIPFIKETKLNFVGMCIGREDYLCGQIGLMRRILDYPGMKYDVDENLKY</sequence>